<protein>
    <submittedName>
        <fullName evidence="1">Uncharacterized protein</fullName>
    </submittedName>
</protein>
<gene>
    <name evidence="1" type="ORF">GXW76_13780</name>
</gene>
<dbReference type="AlphaFoldDB" id="A0A9X9WYL8"/>
<comment type="caution">
    <text evidence="1">The sequence shown here is derived from an EMBL/GenBank/DDBJ whole genome shotgun (WGS) entry which is preliminary data.</text>
</comment>
<dbReference type="RefSeq" id="WP_211862671.1">
    <property type="nucleotide sequence ID" value="NZ_JAAEDM010000036.1"/>
</dbReference>
<name>A0A9X9WYL8_9PROT</name>
<evidence type="ECO:0000313" key="2">
    <source>
        <dbReference type="Proteomes" id="UP001138751"/>
    </source>
</evidence>
<proteinExistence type="predicted"/>
<sequence length="216" mass="23329">MHGMTQPFSASSSMDHLAKPLATWGRKCAATATCFGPEARERLAHFLIAGRVLLTPARPIVAVENDGGAVRMVAVATEQFQASLMRLAIERAAPTLIARPHEDVFITPEPPEPTLVEREGLDAQAHDDDYTVEATFRSAVRDLLRCYSPAKLNADVERTLMQAGGCLLVVYGAERQDGGEDVIVRLFPASPLPDAWAIPWRAALAKRADAINAACA</sequence>
<reference evidence="1" key="2">
    <citation type="journal article" date="2021" name="Syst. Appl. Microbiol.">
        <title>Roseomonas hellenica sp. nov., isolated from roots of wild-growing Alkanna tinctoria.</title>
        <authorList>
            <person name="Rat A."/>
            <person name="Naranjo H.D."/>
            <person name="Lebbe L."/>
            <person name="Cnockaert M."/>
            <person name="Krigas N."/>
            <person name="Grigoriadou K."/>
            <person name="Maloupa E."/>
            <person name="Willems A."/>
        </authorList>
    </citation>
    <scope>NUCLEOTIDE SEQUENCE</scope>
    <source>
        <strain evidence="1">LMG 31231</strain>
    </source>
</reference>
<organism evidence="1 2">
    <name type="scientific">Neoroseomonas soli</name>
    <dbReference type="NCBI Taxonomy" id="1081025"/>
    <lineage>
        <taxon>Bacteria</taxon>
        <taxon>Pseudomonadati</taxon>
        <taxon>Pseudomonadota</taxon>
        <taxon>Alphaproteobacteria</taxon>
        <taxon>Acetobacterales</taxon>
        <taxon>Acetobacteraceae</taxon>
        <taxon>Neoroseomonas</taxon>
    </lineage>
</organism>
<dbReference type="EMBL" id="JAAEDM010000036">
    <property type="protein sequence ID" value="MBR0672247.1"/>
    <property type="molecule type" value="Genomic_DNA"/>
</dbReference>
<accession>A0A9X9WYL8</accession>
<keyword evidence="2" id="KW-1185">Reference proteome</keyword>
<dbReference type="Proteomes" id="UP001138751">
    <property type="component" value="Unassembled WGS sequence"/>
</dbReference>
<evidence type="ECO:0000313" key="1">
    <source>
        <dbReference type="EMBL" id="MBR0672247.1"/>
    </source>
</evidence>
<reference evidence="1" key="1">
    <citation type="submission" date="2020-01" db="EMBL/GenBank/DDBJ databases">
        <authorList>
            <person name="Rat A."/>
        </authorList>
    </citation>
    <scope>NUCLEOTIDE SEQUENCE</scope>
    <source>
        <strain evidence="1">LMG 31231</strain>
    </source>
</reference>